<proteinExistence type="predicted"/>
<evidence type="ECO:0000313" key="2">
    <source>
        <dbReference type="Proteomes" id="UP000235220"/>
    </source>
</evidence>
<dbReference type="GeneID" id="108998318"/>
<dbReference type="PROSITE" id="PS50104">
    <property type="entry name" value="TIR"/>
    <property type="match status" value="1"/>
</dbReference>
<dbReference type="AlphaFoldDB" id="A0A2I4FFF9"/>
<accession>A0A2I4FFF9</accession>
<dbReference type="KEGG" id="jre:108998318"/>
<dbReference type="Gene3D" id="3.40.50.10140">
    <property type="entry name" value="Toll/interleukin-1 receptor homology (TIR) domain"/>
    <property type="match status" value="1"/>
</dbReference>
<dbReference type="Gramene" id="Jr06_11690_p1">
    <property type="protein sequence ID" value="cds.Jr06_11690_p1"/>
    <property type="gene ID" value="Jr06_11690"/>
</dbReference>
<sequence>MSSSKALQAGSSFSLWSSSSSSIHPWTHDVFLSFRGDDVRQKFISHLYAALHKRGINTYIDNNLKKGEEISPELLKAIDGSMISIVVFSKNYSDSRWCLDELLKIIEGKETVKQIVLPLFYDVDPSDVRHQKRSFGEAFTRVEYKFKADKVKLIEWKAALEKVANLSGFVLGESEFHLRKAHVPLLRFVSRHATQHIAKRPVGHFSLAVRLWVTSAAIFKRGSELPPQCDPKVAKEFGVPVRGDGFWDAV</sequence>
<dbReference type="SUPFAM" id="SSF52200">
    <property type="entry name" value="Toll/Interleukin receptor TIR domain"/>
    <property type="match status" value="1"/>
</dbReference>
<dbReference type="InterPro" id="IPR035897">
    <property type="entry name" value="Toll_tir_struct_dom_sf"/>
</dbReference>
<protein>
    <submittedName>
        <fullName evidence="3">TMV resistance protein N-like</fullName>
    </submittedName>
</protein>
<name>A0A2I4FFF9_JUGRE</name>
<dbReference type="GO" id="GO:0005634">
    <property type="term" value="C:nucleus"/>
    <property type="evidence" value="ECO:0000318"/>
    <property type="project" value="GO_Central"/>
</dbReference>
<dbReference type="PANTHER" id="PTHR32009:SF146">
    <property type="entry name" value="TIR DOMAIN-CONTAINING PROTEIN"/>
    <property type="match status" value="1"/>
</dbReference>
<dbReference type="PANTHER" id="PTHR32009">
    <property type="entry name" value="TMV RESISTANCE PROTEIN N-LIKE"/>
    <property type="match status" value="1"/>
</dbReference>
<dbReference type="RefSeq" id="XP_018830384.2">
    <property type="nucleotide sequence ID" value="XM_018974839.2"/>
</dbReference>
<dbReference type="InterPro" id="IPR000157">
    <property type="entry name" value="TIR_dom"/>
</dbReference>
<evidence type="ECO:0000313" key="3">
    <source>
        <dbReference type="RefSeq" id="XP_018830384.2"/>
    </source>
</evidence>
<organism evidence="2 3">
    <name type="scientific">Juglans regia</name>
    <name type="common">English walnut</name>
    <dbReference type="NCBI Taxonomy" id="51240"/>
    <lineage>
        <taxon>Eukaryota</taxon>
        <taxon>Viridiplantae</taxon>
        <taxon>Streptophyta</taxon>
        <taxon>Embryophyta</taxon>
        <taxon>Tracheophyta</taxon>
        <taxon>Spermatophyta</taxon>
        <taxon>Magnoliopsida</taxon>
        <taxon>eudicotyledons</taxon>
        <taxon>Gunneridae</taxon>
        <taxon>Pentapetalae</taxon>
        <taxon>rosids</taxon>
        <taxon>fabids</taxon>
        <taxon>Fagales</taxon>
        <taxon>Juglandaceae</taxon>
        <taxon>Juglans</taxon>
    </lineage>
</organism>
<dbReference type="GO" id="GO:0007165">
    <property type="term" value="P:signal transduction"/>
    <property type="evidence" value="ECO:0000318"/>
    <property type="project" value="GO_Central"/>
</dbReference>
<keyword evidence="2" id="KW-1185">Reference proteome</keyword>
<dbReference type="Pfam" id="PF01582">
    <property type="entry name" value="TIR"/>
    <property type="match status" value="1"/>
</dbReference>
<dbReference type="SMART" id="SM00255">
    <property type="entry name" value="TIR"/>
    <property type="match status" value="1"/>
</dbReference>
<dbReference type="OrthoDB" id="6160824at2759"/>
<evidence type="ECO:0000256" key="1">
    <source>
        <dbReference type="ARBA" id="ARBA00023027"/>
    </source>
</evidence>
<keyword evidence="1" id="KW-0520">NAD</keyword>
<dbReference type="STRING" id="51240.A0A2I4FFF9"/>
<reference evidence="3" key="1">
    <citation type="submission" date="2025-08" db="UniProtKB">
        <authorList>
            <consortium name="RefSeq"/>
        </authorList>
    </citation>
    <scope>IDENTIFICATION</scope>
    <source>
        <tissue evidence="3">Leaves</tissue>
    </source>
</reference>
<gene>
    <name evidence="3" type="primary">LOC108998318</name>
</gene>
<dbReference type="Proteomes" id="UP000235220">
    <property type="component" value="Chromosome 6"/>
</dbReference>
<dbReference type="FunFam" id="3.40.50.10140:FF:000007">
    <property type="entry name" value="Disease resistance protein (TIR-NBS-LRR class)"/>
    <property type="match status" value="1"/>
</dbReference>